<protein>
    <submittedName>
        <fullName evidence="1">Unannotated protein</fullName>
    </submittedName>
</protein>
<organism evidence="1">
    <name type="scientific">freshwater metagenome</name>
    <dbReference type="NCBI Taxonomy" id="449393"/>
    <lineage>
        <taxon>unclassified sequences</taxon>
        <taxon>metagenomes</taxon>
        <taxon>ecological metagenomes</taxon>
    </lineage>
</organism>
<gene>
    <name evidence="1" type="ORF">UFOPK4173_01436</name>
</gene>
<proteinExistence type="predicted"/>
<name>A0A6J7SBK3_9ZZZZ</name>
<evidence type="ECO:0000313" key="1">
    <source>
        <dbReference type="EMBL" id="CAB5037750.1"/>
    </source>
</evidence>
<dbReference type="EMBL" id="CAFBPW010000189">
    <property type="protein sequence ID" value="CAB5037750.1"/>
    <property type="molecule type" value="Genomic_DNA"/>
</dbReference>
<sequence length="216" mass="22940">MEALKAINEAGSGNRVATNANAGSHTNVLRLQLIQGLIGQRSRTAHDANVLGTGLRVLGNVSGSDSDIAFSGADDARAVRPKQLYAWEITLDFVEEPSLILCGHTFGDTHDELNASLGCFHNGGAYTGSGNKDAASSRTCFGYCVCNRGKDRNAIDILTCLLRVRSSHDLSSVFAVQEAVVTALASSKSLIQDLGVLIYKDAHLILTFFLWAVVSG</sequence>
<dbReference type="AlphaFoldDB" id="A0A6J7SBK3"/>
<reference evidence="1" key="1">
    <citation type="submission" date="2020-05" db="EMBL/GenBank/DDBJ databases">
        <authorList>
            <person name="Chiriac C."/>
            <person name="Salcher M."/>
            <person name="Ghai R."/>
            <person name="Kavagutti S V."/>
        </authorList>
    </citation>
    <scope>NUCLEOTIDE SEQUENCE</scope>
</reference>
<accession>A0A6J7SBK3</accession>